<dbReference type="InterPro" id="IPR051963">
    <property type="entry name" value="Adhesion_GPCR_A"/>
</dbReference>
<accession>A0A9W7WMY7</accession>
<keyword evidence="8" id="KW-1185">Reference proteome</keyword>
<comment type="similarity">
    <text evidence="1">Belongs to the G-protein coupled receptor 2 family. Adhesion G-protein coupled receptor (ADGR) subfamily.</text>
</comment>
<feature type="domain" description="Ig-like" evidence="6">
    <location>
        <begin position="170"/>
        <end position="235"/>
    </location>
</feature>
<dbReference type="EMBL" id="JAFHDT010000009">
    <property type="protein sequence ID" value="KAI7805162.1"/>
    <property type="molecule type" value="Genomic_DNA"/>
</dbReference>
<comment type="caution">
    <text evidence="7">The sequence shown here is derived from an EMBL/GenBank/DDBJ whole genome shotgun (WGS) entry which is preliminary data.</text>
</comment>
<dbReference type="PROSITE" id="PS50835">
    <property type="entry name" value="IG_LIKE"/>
    <property type="match status" value="1"/>
</dbReference>
<dbReference type="InterPro" id="IPR001611">
    <property type="entry name" value="Leu-rich_rpt"/>
</dbReference>
<dbReference type="Pfam" id="PF00560">
    <property type="entry name" value="LRR_1"/>
    <property type="match status" value="1"/>
</dbReference>
<dbReference type="SUPFAM" id="SSF48726">
    <property type="entry name" value="Immunoglobulin"/>
    <property type="match status" value="1"/>
</dbReference>
<dbReference type="AlphaFoldDB" id="A0A9W7WMY7"/>
<evidence type="ECO:0000313" key="8">
    <source>
        <dbReference type="Proteomes" id="UP001059041"/>
    </source>
</evidence>
<dbReference type="InterPro" id="IPR003591">
    <property type="entry name" value="Leu-rich_rpt_typical-subtyp"/>
</dbReference>
<organism evidence="7 8">
    <name type="scientific">Triplophysa rosa</name>
    <name type="common">Cave loach</name>
    <dbReference type="NCBI Taxonomy" id="992332"/>
    <lineage>
        <taxon>Eukaryota</taxon>
        <taxon>Metazoa</taxon>
        <taxon>Chordata</taxon>
        <taxon>Craniata</taxon>
        <taxon>Vertebrata</taxon>
        <taxon>Euteleostomi</taxon>
        <taxon>Actinopterygii</taxon>
        <taxon>Neopterygii</taxon>
        <taxon>Teleostei</taxon>
        <taxon>Ostariophysi</taxon>
        <taxon>Cypriniformes</taxon>
        <taxon>Nemacheilidae</taxon>
        <taxon>Triplophysa</taxon>
    </lineage>
</organism>
<gene>
    <name evidence="7" type="ORF">IRJ41_000703</name>
</gene>
<dbReference type="GO" id="GO:0098978">
    <property type="term" value="C:glutamatergic synapse"/>
    <property type="evidence" value="ECO:0007669"/>
    <property type="project" value="TreeGrafter"/>
</dbReference>
<name>A0A9W7WMY7_TRIRA</name>
<evidence type="ECO:0000256" key="2">
    <source>
        <dbReference type="ARBA" id="ARBA00022614"/>
    </source>
</evidence>
<dbReference type="PANTHER" id="PTHR45930:SF3">
    <property type="entry name" value="ADHESION G PROTEIN-COUPLED RECEPTOR A1"/>
    <property type="match status" value="1"/>
</dbReference>
<protein>
    <submittedName>
        <fullName evidence="7">G-protein coupled receptor 125-like</fullName>
    </submittedName>
</protein>
<dbReference type="PROSITE" id="PS51450">
    <property type="entry name" value="LRR"/>
    <property type="match status" value="1"/>
</dbReference>
<dbReference type="Gene3D" id="3.80.10.10">
    <property type="entry name" value="Ribonuclease Inhibitor"/>
    <property type="match status" value="1"/>
</dbReference>
<dbReference type="GO" id="GO:0005886">
    <property type="term" value="C:plasma membrane"/>
    <property type="evidence" value="ECO:0007669"/>
    <property type="project" value="TreeGrafter"/>
</dbReference>
<dbReference type="Pfam" id="PF13855">
    <property type="entry name" value="LRR_8"/>
    <property type="match status" value="1"/>
</dbReference>
<dbReference type="InterPro" id="IPR036179">
    <property type="entry name" value="Ig-like_dom_sf"/>
</dbReference>
<dbReference type="PANTHER" id="PTHR45930">
    <property type="entry name" value="G-PROTEIN COUPLED RECEPTOR 124-LIKE PROTEIN"/>
    <property type="match status" value="1"/>
</dbReference>
<keyword evidence="4" id="KW-0677">Repeat</keyword>
<evidence type="ECO:0000256" key="1">
    <source>
        <dbReference type="ARBA" id="ARBA00007343"/>
    </source>
</evidence>
<sequence>MQPSSLPNSTVSLILSNNKISAVRNHSFSGLRALEKLDLGSNLISRIASAAFHGLTALKRLDLSNNRIGCFSSDMFLDLGRLSKLNLSGNIFSTLPEDLFTHLPSLRVLHFSTDDLFCDCQLEWLLMWVRSRSVRVGNETVCVYPARLHGLEFSCLQEHQLTCAGPLELPVLQLIPTQRQLVFRGDRLPLQCTASYLHPSVELTWVHDHHPVHTLEERGVHVEESIIHDCCLVTR</sequence>
<proteinExistence type="inferred from homology"/>
<dbReference type="InterPro" id="IPR032675">
    <property type="entry name" value="LRR_dom_sf"/>
</dbReference>
<dbReference type="GO" id="GO:0014069">
    <property type="term" value="C:postsynaptic density"/>
    <property type="evidence" value="ECO:0007669"/>
    <property type="project" value="TreeGrafter"/>
</dbReference>
<dbReference type="GO" id="GO:0007166">
    <property type="term" value="P:cell surface receptor signaling pathway"/>
    <property type="evidence" value="ECO:0007669"/>
    <property type="project" value="TreeGrafter"/>
</dbReference>
<dbReference type="InterPro" id="IPR007110">
    <property type="entry name" value="Ig-like_dom"/>
</dbReference>
<evidence type="ECO:0000256" key="4">
    <source>
        <dbReference type="ARBA" id="ARBA00022737"/>
    </source>
</evidence>
<evidence type="ECO:0000256" key="3">
    <source>
        <dbReference type="ARBA" id="ARBA00022729"/>
    </source>
</evidence>
<evidence type="ECO:0000256" key="5">
    <source>
        <dbReference type="ARBA" id="ARBA00023170"/>
    </source>
</evidence>
<keyword evidence="3" id="KW-0732">Signal</keyword>
<evidence type="ECO:0000259" key="6">
    <source>
        <dbReference type="PROSITE" id="PS50835"/>
    </source>
</evidence>
<reference evidence="7" key="1">
    <citation type="submission" date="2021-02" db="EMBL/GenBank/DDBJ databases">
        <title>Comparative genomics reveals that relaxation of natural selection precedes convergent phenotypic evolution of cavefish.</title>
        <authorList>
            <person name="Peng Z."/>
        </authorList>
    </citation>
    <scope>NUCLEOTIDE SEQUENCE</scope>
    <source>
        <tissue evidence="7">Muscle</tissue>
    </source>
</reference>
<dbReference type="SMART" id="SM00369">
    <property type="entry name" value="LRR_TYP"/>
    <property type="match status" value="4"/>
</dbReference>
<keyword evidence="5 7" id="KW-0675">Receptor</keyword>
<dbReference type="SUPFAM" id="SSF52058">
    <property type="entry name" value="L domain-like"/>
    <property type="match status" value="1"/>
</dbReference>
<keyword evidence="2" id="KW-0433">Leucine-rich repeat</keyword>
<evidence type="ECO:0000313" key="7">
    <source>
        <dbReference type="EMBL" id="KAI7805162.1"/>
    </source>
</evidence>
<dbReference type="Proteomes" id="UP001059041">
    <property type="component" value="Linkage Group LG9"/>
</dbReference>